<feature type="compositionally biased region" description="Basic residues" evidence="1">
    <location>
        <begin position="59"/>
        <end position="68"/>
    </location>
</feature>
<proteinExistence type="predicted"/>
<feature type="region of interest" description="Disordered" evidence="1">
    <location>
        <begin position="1"/>
        <end position="29"/>
    </location>
</feature>
<sequence>MLSCLQRDSSSISTTGLGSARGSQSAQMFNGVTGCVRRSRGPDRVAAGCWTETADQPRGTRRTRRLRLQRCEEPNDTAGPRGLENDDTSRTQDG</sequence>
<dbReference type="Proteomes" id="UP001488805">
    <property type="component" value="Unassembled WGS sequence"/>
</dbReference>
<dbReference type="PROSITE" id="PS51257">
    <property type="entry name" value="PROKAR_LIPOPROTEIN"/>
    <property type="match status" value="1"/>
</dbReference>
<comment type="caution">
    <text evidence="2">The sequence shown here is derived from an EMBL/GenBank/DDBJ whole genome shotgun (WGS) entry which is preliminary data.</text>
</comment>
<evidence type="ECO:0000313" key="3">
    <source>
        <dbReference type="Proteomes" id="UP001488805"/>
    </source>
</evidence>
<feature type="compositionally biased region" description="Basic and acidic residues" evidence="1">
    <location>
        <begin position="83"/>
        <end position="94"/>
    </location>
</feature>
<organism evidence="2 3">
    <name type="scientific">Zoarces viviparus</name>
    <name type="common">Viviparous eelpout</name>
    <name type="synonym">Blennius viviparus</name>
    <dbReference type="NCBI Taxonomy" id="48416"/>
    <lineage>
        <taxon>Eukaryota</taxon>
        <taxon>Metazoa</taxon>
        <taxon>Chordata</taxon>
        <taxon>Craniata</taxon>
        <taxon>Vertebrata</taxon>
        <taxon>Euteleostomi</taxon>
        <taxon>Actinopterygii</taxon>
        <taxon>Neopterygii</taxon>
        <taxon>Teleostei</taxon>
        <taxon>Neoteleostei</taxon>
        <taxon>Acanthomorphata</taxon>
        <taxon>Eupercaria</taxon>
        <taxon>Perciformes</taxon>
        <taxon>Cottioidei</taxon>
        <taxon>Zoarcales</taxon>
        <taxon>Zoarcidae</taxon>
        <taxon>Zoarcinae</taxon>
        <taxon>Zoarces</taxon>
    </lineage>
</organism>
<name>A0AAW1FIY4_ZOAVI</name>
<feature type="region of interest" description="Disordered" evidence="1">
    <location>
        <begin position="46"/>
        <end position="94"/>
    </location>
</feature>
<dbReference type="EMBL" id="JBCEZU010000056">
    <property type="protein sequence ID" value="KAK9534550.1"/>
    <property type="molecule type" value="Genomic_DNA"/>
</dbReference>
<dbReference type="AlphaFoldDB" id="A0AAW1FIY4"/>
<keyword evidence="3" id="KW-1185">Reference proteome</keyword>
<evidence type="ECO:0000313" key="2">
    <source>
        <dbReference type="EMBL" id="KAK9534550.1"/>
    </source>
</evidence>
<reference evidence="2 3" key="1">
    <citation type="journal article" date="2024" name="Genome Biol. Evol.">
        <title>Chromosome-level genome assembly of the viviparous eelpout Zoarces viviparus.</title>
        <authorList>
            <person name="Fuhrmann N."/>
            <person name="Brasseur M.V."/>
            <person name="Bakowski C.E."/>
            <person name="Podsiadlowski L."/>
            <person name="Prost S."/>
            <person name="Krehenwinkel H."/>
            <person name="Mayer C."/>
        </authorList>
    </citation>
    <scope>NUCLEOTIDE SEQUENCE [LARGE SCALE GENOMIC DNA]</scope>
    <source>
        <strain evidence="2">NO-MEL_2022_Ind0_liver</strain>
    </source>
</reference>
<protein>
    <submittedName>
        <fullName evidence="2">Uncharacterized protein</fullName>
    </submittedName>
</protein>
<gene>
    <name evidence="2" type="ORF">VZT92_006989</name>
</gene>
<evidence type="ECO:0000256" key="1">
    <source>
        <dbReference type="SAM" id="MobiDB-lite"/>
    </source>
</evidence>
<accession>A0AAW1FIY4</accession>